<feature type="binding site" evidence="13">
    <location>
        <position position="642"/>
    </location>
    <ligand>
        <name>GTP</name>
        <dbReference type="ChEBI" id="CHEBI:37565"/>
    </ligand>
</feature>
<keyword evidence="16" id="KW-0808">Transferase</keyword>
<sequence>MPATVKGWRPVEVQTDETLPENFVGLLDWVLDEPVVADDEDLSQHVSRCPSQAAENHGLTSGKVSGQDQQESQAKAKNIPPAESPLSNAMAIEGRMKDESTNKDEGQATSPADPDHISVSSVNTAPRILLKVAEKGKISSEEFREQDLASPDKDLASSWSISAIGEDPTTPPKGAPLTERPCQGGGSPTIEVLHSLSKPRSLSVAAWVLDTTDAPVPNLVLPKATNASTHCCAIDPESGTFLPAIDYPETRKNHQLESQSEPGWCRGNMTSGMQINREMKVRAKLAERAKERLHISAQINEQGTVMEEQETSFPKAYCAIRPATDNDVGGILDILKLERQSNAENNDKPSTGITKLEVLRYFNQCKKERRPFIIATGPEDDLLDQSKWPPGADRAYQEYVEYRSKSSKPKATIVGFAFAMPRQSPSLEVQDIRVDHSCYVTLMVHPDHRNKKYGSALLDRILTSVSPIHRSLIDFEWKCDDPTDIYEQIASNNTQQYARVIVEFLDAHDESQRKLSGKKLLEKFGFSQAGHLTCLKSETRDGKRHWLDLFIWELEAQSLDNVRIEVETNWGRYAIDFAKSAAQGQGDANSDAVGCGLDNAGKTTIVKRILNEDVHTVSPTLGFIIKTIDYDGYKLNIWDVGGQKTLRSYWRNYFEKTDALIWVVDSTDRLRIDDCREELHGLLEEERLAGACLLIFANKTDVDGCMTEAEILRALRLDEIRTHQWHILQCSAMTGKNLKEGLAWVVEDAKKRLFLY</sequence>
<dbReference type="VEuPathDB" id="FungiDB:CCM_02783"/>
<dbReference type="AlphaFoldDB" id="A0A2H4SBM7"/>
<evidence type="ECO:0000256" key="1">
    <source>
        <dbReference type="ARBA" id="ARBA00004236"/>
    </source>
</evidence>
<dbReference type="GO" id="GO:0003924">
    <property type="term" value="F:GTPase activity"/>
    <property type="evidence" value="ECO:0007669"/>
    <property type="project" value="InterPro"/>
</dbReference>
<dbReference type="Gene3D" id="3.40.50.300">
    <property type="entry name" value="P-loop containing nucleotide triphosphate hydrolases"/>
    <property type="match status" value="1"/>
</dbReference>
<dbReference type="SMART" id="SM00177">
    <property type="entry name" value="ARF"/>
    <property type="match status" value="1"/>
</dbReference>
<dbReference type="GO" id="GO:0005525">
    <property type="term" value="F:GTP binding"/>
    <property type="evidence" value="ECO:0007669"/>
    <property type="project" value="UniProtKB-KW"/>
</dbReference>
<dbReference type="PROSITE" id="PS51417">
    <property type="entry name" value="ARF"/>
    <property type="match status" value="1"/>
</dbReference>
<dbReference type="InterPro" id="IPR006689">
    <property type="entry name" value="Small_GTPase_ARF/SAR"/>
</dbReference>
<accession>A0A2H4SBM7</accession>
<evidence type="ECO:0000256" key="9">
    <source>
        <dbReference type="ARBA" id="ARBA00023288"/>
    </source>
</evidence>
<evidence type="ECO:0000256" key="8">
    <source>
        <dbReference type="ARBA" id="ARBA00023136"/>
    </source>
</evidence>
<feature type="compositionally biased region" description="Polar residues" evidence="15">
    <location>
        <begin position="44"/>
        <end position="75"/>
    </location>
</feature>
<dbReference type="Proteomes" id="UP000323067">
    <property type="component" value="Chromosome vi"/>
</dbReference>
<evidence type="ECO:0000256" key="5">
    <source>
        <dbReference type="ARBA" id="ARBA00022490"/>
    </source>
</evidence>
<dbReference type="Pfam" id="PF00025">
    <property type="entry name" value="Arf"/>
    <property type="match status" value="1"/>
</dbReference>
<gene>
    <name evidence="16" type="ORF">A9K55_006162</name>
</gene>
<keyword evidence="5" id="KW-0963">Cytoplasm</keyword>
<evidence type="ECO:0000256" key="10">
    <source>
        <dbReference type="ARBA" id="ARBA00023306"/>
    </source>
</evidence>
<dbReference type="EMBL" id="CP023323">
    <property type="protein sequence ID" value="ATY60528.1"/>
    <property type="molecule type" value="Genomic_DNA"/>
</dbReference>
<keyword evidence="16" id="KW-0012">Acyltransferase</keyword>
<proteinExistence type="predicted"/>
<feature type="binding site" evidence="14">
    <location>
        <position position="603"/>
    </location>
    <ligand>
        <name>Mg(2+)</name>
        <dbReference type="ChEBI" id="CHEBI:18420"/>
    </ligand>
</feature>
<dbReference type="PRINTS" id="PR00328">
    <property type="entry name" value="SAR1GTPBP"/>
</dbReference>
<dbReference type="InterPro" id="IPR016181">
    <property type="entry name" value="Acyl_CoA_acyltransferase"/>
</dbReference>
<keyword evidence="8" id="KW-0472">Membrane</keyword>
<keyword evidence="9" id="KW-0449">Lipoprotein</keyword>
<keyword evidence="3" id="KW-0217">Developmental protein</keyword>
<dbReference type="InterPro" id="IPR027417">
    <property type="entry name" value="P-loop_NTPase"/>
</dbReference>
<dbReference type="NCBIfam" id="TIGR00231">
    <property type="entry name" value="small_GTP"/>
    <property type="match status" value="1"/>
</dbReference>
<dbReference type="VEuPathDB" id="FungiDB:A9K55_006162"/>
<dbReference type="InterPro" id="IPR005225">
    <property type="entry name" value="Small_GTP-bd"/>
</dbReference>
<evidence type="ECO:0000313" key="16">
    <source>
        <dbReference type="EMBL" id="ATY60528.1"/>
    </source>
</evidence>
<dbReference type="VEuPathDB" id="FungiDB:CCM_02784"/>
<dbReference type="SMART" id="SM00178">
    <property type="entry name" value="SAR"/>
    <property type="match status" value="1"/>
</dbReference>
<evidence type="ECO:0000256" key="7">
    <source>
        <dbReference type="ARBA" id="ARBA00023134"/>
    </source>
</evidence>
<dbReference type="GO" id="GO:0005886">
    <property type="term" value="C:plasma membrane"/>
    <property type="evidence" value="ECO:0007669"/>
    <property type="project" value="UniProtKB-SubCell"/>
</dbReference>
<reference evidence="16 17" key="1">
    <citation type="journal article" date="2017" name="BMC Genomics">
        <title>Chromosome level assembly and secondary metabolite potential of the parasitic fungus Cordyceps militaris.</title>
        <authorList>
            <person name="Kramer G.J."/>
            <person name="Nodwell J.R."/>
        </authorList>
    </citation>
    <scope>NUCLEOTIDE SEQUENCE [LARGE SCALE GENOMIC DNA]</scope>
    <source>
        <strain evidence="16 17">ATCC 34164</strain>
    </source>
</reference>
<comment type="subcellular location">
    <subcellularLocation>
        <location evidence="1">Cell membrane</location>
    </subcellularLocation>
    <subcellularLocation>
        <location evidence="2">Cytoplasm</location>
    </subcellularLocation>
</comment>
<keyword evidence="10" id="KW-0131">Cell cycle</keyword>
<evidence type="ECO:0000256" key="11">
    <source>
        <dbReference type="ARBA" id="ARBA00055307"/>
    </source>
</evidence>
<evidence type="ECO:0000256" key="2">
    <source>
        <dbReference type="ARBA" id="ARBA00004496"/>
    </source>
</evidence>
<keyword evidence="14" id="KW-0479">Metal-binding</keyword>
<name>A0A2H4SBM7_CORMI</name>
<evidence type="ECO:0000256" key="13">
    <source>
        <dbReference type="PIRSR" id="PIRSR606689-1"/>
    </source>
</evidence>
<keyword evidence="14" id="KW-0460">Magnesium</keyword>
<dbReference type="GO" id="GO:0016746">
    <property type="term" value="F:acyltransferase activity"/>
    <property type="evidence" value="ECO:0007669"/>
    <property type="project" value="UniProtKB-KW"/>
</dbReference>
<evidence type="ECO:0000256" key="6">
    <source>
        <dbReference type="ARBA" id="ARBA00022741"/>
    </source>
</evidence>
<evidence type="ECO:0000313" key="17">
    <source>
        <dbReference type="Proteomes" id="UP000323067"/>
    </source>
</evidence>
<dbReference type="FunFam" id="3.40.50.300:FF:000981">
    <property type="entry name" value="ADP-ribosylation factor-like 2"/>
    <property type="match status" value="1"/>
</dbReference>
<dbReference type="SUPFAM" id="SSF52540">
    <property type="entry name" value="P-loop containing nucleoside triphosphate hydrolases"/>
    <property type="match status" value="1"/>
</dbReference>
<dbReference type="GO" id="GO:0005737">
    <property type="term" value="C:cytoplasm"/>
    <property type="evidence" value="ECO:0007669"/>
    <property type="project" value="UniProtKB-SubCell"/>
</dbReference>
<keyword evidence="7 13" id="KW-0342">GTP-binding</keyword>
<feature type="binding site" evidence="13">
    <location>
        <begin position="698"/>
        <end position="701"/>
    </location>
    <ligand>
        <name>GTP</name>
        <dbReference type="ChEBI" id="CHEBI:37565"/>
    </ligand>
</feature>
<feature type="region of interest" description="Disordered" evidence="15">
    <location>
        <begin position="165"/>
        <end position="184"/>
    </location>
</feature>
<evidence type="ECO:0000256" key="15">
    <source>
        <dbReference type="SAM" id="MobiDB-lite"/>
    </source>
</evidence>
<feature type="region of interest" description="Disordered" evidence="15">
    <location>
        <begin position="41"/>
        <end position="121"/>
    </location>
</feature>
<comment type="function">
    <text evidence="11">GTP-binding protein that functions in embryogenesis, cytokinesis, germline development and microtubulule cytoskeleton dynamics.</text>
</comment>
<keyword evidence="4" id="KW-1003">Cell membrane</keyword>
<evidence type="ECO:0000256" key="12">
    <source>
        <dbReference type="ARBA" id="ARBA00077919"/>
    </source>
</evidence>
<keyword evidence="6 13" id="KW-0547">Nucleotide-binding</keyword>
<feature type="compositionally biased region" description="Basic and acidic residues" evidence="15">
    <location>
        <begin position="94"/>
        <end position="106"/>
    </location>
</feature>
<protein>
    <recommendedName>
        <fullName evidence="12">Abnormal eversion of vulva protein 20</fullName>
    </recommendedName>
</protein>
<dbReference type="OrthoDB" id="2129362at2759"/>
<organism evidence="16 17">
    <name type="scientific">Cordyceps militaris</name>
    <name type="common">Caterpillar fungus</name>
    <name type="synonym">Clavaria militaris</name>
    <dbReference type="NCBI Taxonomy" id="73501"/>
    <lineage>
        <taxon>Eukaryota</taxon>
        <taxon>Fungi</taxon>
        <taxon>Dikarya</taxon>
        <taxon>Ascomycota</taxon>
        <taxon>Pezizomycotina</taxon>
        <taxon>Sordariomycetes</taxon>
        <taxon>Hypocreomycetidae</taxon>
        <taxon>Hypocreales</taxon>
        <taxon>Cordycipitaceae</taxon>
        <taxon>Cordyceps</taxon>
    </lineage>
</organism>
<evidence type="ECO:0000256" key="3">
    <source>
        <dbReference type="ARBA" id="ARBA00022473"/>
    </source>
</evidence>
<dbReference type="PANTHER" id="PTHR45697">
    <property type="entry name" value="ADP-RIBOSYLATION FACTOR-LIKE PROTEIN 2-RELATED"/>
    <property type="match status" value="1"/>
</dbReference>
<dbReference type="Gene3D" id="3.40.630.30">
    <property type="match status" value="1"/>
</dbReference>
<feature type="binding site" evidence="13">
    <location>
        <begin position="596"/>
        <end position="603"/>
    </location>
    <ligand>
        <name>GTP</name>
        <dbReference type="ChEBI" id="CHEBI:37565"/>
    </ligand>
</feature>
<dbReference type="InterPro" id="IPR044612">
    <property type="entry name" value="ARL2/3"/>
</dbReference>
<dbReference type="CDD" id="cd04301">
    <property type="entry name" value="NAT_SF"/>
    <property type="match status" value="1"/>
</dbReference>
<dbReference type="SUPFAM" id="SSF55729">
    <property type="entry name" value="Acyl-CoA N-acyltransferases (Nat)"/>
    <property type="match status" value="1"/>
</dbReference>
<evidence type="ECO:0000256" key="14">
    <source>
        <dbReference type="PIRSR" id="PIRSR606689-2"/>
    </source>
</evidence>
<dbReference type="GO" id="GO:0046872">
    <property type="term" value="F:metal ion binding"/>
    <property type="evidence" value="ECO:0007669"/>
    <property type="project" value="UniProtKB-KW"/>
</dbReference>
<feature type="binding site" evidence="14">
    <location>
        <position position="620"/>
    </location>
    <ligand>
        <name>Mg(2+)</name>
        <dbReference type="ChEBI" id="CHEBI:18420"/>
    </ligand>
</feature>
<evidence type="ECO:0000256" key="4">
    <source>
        <dbReference type="ARBA" id="ARBA00022475"/>
    </source>
</evidence>